<sequence length="70" mass="8115">MNQQCAWQYGAIYWAENIIPWDAYSWKCTTYPIAIYFSVDVGAYCRRRYGSNAYADPQGGGAYDWGCYFP</sequence>
<comment type="caution">
    <text evidence="1">The sequence shown here is derived from an EMBL/GenBank/DDBJ whole genome shotgun (WGS) entry which is preliminary data.</text>
</comment>
<organism evidence="1 2">
    <name type="scientific">Lasiosphaeris hirsuta</name>
    <dbReference type="NCBI Taxonomy" id="260670"/>
    <lineage>
        <taxon>Eukaryota</taxon>
        <taxon>Fungi</taxon>
        <taxon>Dikarya</taxon>
        <taxon>Ascomycota</taxon>
        <taxon>Pezizomycotina</taxon>
        <taxon>Sordariomycetes</taxon>
        <taxon>Sordariomycetidae</taxon>
        <taxon>Sordariales</taxon>
        <taxon>Lasiosphaeriaceae</taxon>
        <taxon>Lasiosphaeris</taxon>
    </lineage>
</organism>
<evidence type="ECO:0000313" key="2">
    <source>
        <dbReference type="Proteomes" id="UP001172102"/>
    </source>
</evidence>
<keyword evidence="2" id="KW-1185">Reference proteome</keyword>
<protein>
    <submittedName>
        <fullName evidence="1">Uncharacterized protein</fullName>
    </submittedName>
</protein>
<gene>
    <name evidence="1" type="ORF">B0H67DRAFT_594616</name>
</gene>
<proteinExistence type="predicted"/>
<dbReference type="AlphaFoldDB" id="A0AA39ZY35"/>
<dbReference type="Proteomes" id="UP001172102">
    <property type="component" value="Unassembled WGS sequence"/>
</dbReference>
<name>A0AA39ZY35_9PEZI</name>
<evidence type="ECO:0000313" key="1">
    <source>
        <dbReference type="EMBL" id="KAK0705639.1"/>
    </source>
</evidence>
<reference evidence="1" key="1">
    <citation type="submission" date="2023-06" db="EMBL/GenBank/DDBJ databases">
        <title>Genome-scale phylogeny and comparative genomics of the fungal order Sordariales.</title>
        <authorList>
            <consortium name="Lawrence Berkeley National Laboratory"/>
            <person name="Hensen N."/>
            <person name="Bonometti L."/>
            <person name="Westerberg I."/>
            <person name="Brannstrom I.O."/>
            <person name="Guillou S."/>
            <person name="Cros-Aarteil S."/>
            <person name="Calhoun S."/>
            <person name="Haridas S."/>
            <person name="Kuo A."/>
            <person name="Mondo S."/>
            <person name="Pangilinan J."/>
            <person name="Riley R."/>
            <person name="Labutti K."/>
            <person name="Andreopoulos B."/>
            <person name="Lipzen A."/>
            <person name="Chen C."/>
            <person name="Yanf M."/>
            <person name="Daum C."/>
            <person name="Ng V."/>
            <person name="Clum A."/>
            <person name="Steindorff A."/>
            <person name="Ohm R."/>
            <person name="Martin F."/>
            <person name="Silar P."/>
            <person name="Natvig D."/>
            <person name="Lalanne C."/>
            <person name="Gautier V."/>
            <person name="Ament-Velasquez S.L."/>
            <person name="Kruys A."/>
            <person name="Hutchinson M.I."/>
            <person name="Powell A.J."/>
            <person name="Barry K."/>
            <person name="Miller A.N."/>
            <person name="Grigoriev I.V."/>
            <person name="Debuchy R."/>
            <person name="Gladieux P."/>
            <person name="Thoren M.H."/>
            <person name="Johannesson H."/>
        </authorList>
    </citation>
    <scope>NUCLEOTIDE SEQUENCE</scope>
    <source>
        <strain evidence="1">SMH4607-1</strain>
    </source>
</reference>
<dbReference type="EMBL" id="JAUKUA010000007">
    <property type="protein sequence ID" value="KAK0705639.1"/>
    <property type="molecule type" value="Genomic_DNA"/>
</dbReference>
<accession>A0AA39ZY35</accession>